<evidence type="ECO:0000313" key="2">
    <source>
        <dbReference type="EMBL" id="EFO92782.1"/>
    </source>
</evidence>
<dbReference type="Pfam" id="PF00450">
    <property type="entry name" value="Peptidase_S10"/>
    <property type="match status" value="1"/>
</dbReference>
<comment type="similarity">
    <text evidence="1">Belongs to the peptidase S10 family.</text>
</comment>
<dbReference type="MEROPS" id="S10.A59"/>
<dbReference type="SUPFAM" id="SSF53474">
    <property type="entry name" value="alpha/beta-Hydrolases"/>
    <property type="match status" value="1"/>
</dbReference>
<gene>
    <name evidence="2" type="ORF">CRE_19995</name>
</gene>
<dbReference type="Proteomes" id="UP000008281">
    <property type="component" value="Unassembled WGS sequence"/>
</dbReference>
<name>E3NCE8_CAERE</name>
<dbReference type="InterPro" id="IPR029058">
    <property type="entry name" value="AB_hydrolase_fold"/>
</dbReference>
<reference evidence="2" key="1">
    <citation type="submission" date="2007-07" db="EMBL/GenBank/DDBJ databases">
        <title>PCAP assembly of the Caenorhabditis remanei genome.</title>
        <authorList>
            <consortium name="The Caenorhabditis remanei Sequencing Consortium"/>
            <person name="Wilson R.K."/>
        </authorList>
    </citation>
    <scope>NUCLEOTIDE SEQUENCE [LARGE SCALE GENOMIC DNA]</scope>
    <source>
        <strain evidence="2">PB4641</strain>
    </source>
</reference>
<dbReference type="InParanoid" id="E3NCE8"/>
<evidence type="ECO:0000256" key="1">
    <source>
        <dbReference type="ARBA" id="ARBA00009431"/>
    </source>
</evidence>
<evidence type="ECO:0008006" key="4">
    <source>
        <dbReference type="Google" id="ProtNLM"/>
    </source>
</evidence>
<proteinExistence type="inferred from homology"/>
<dbReference type="AlphaFoldDB" id="E3NCE8"/>
<dbReference type="HOGENOM" id="CLU_2017324_0_0_1"/>
<dbReference type="InterPro" id="IPR001563">
    <property type="entry name" value="Peptidase_S10"/>
</dbReference>
<dbReference type="GO" id="GO:0004185">
    <property type="term" value="F:serine-type carboxypeptidase activity"/>
    <property type="evidence" value="ECO:0007669"/>
    <property type="project" value="InterPro"/>
</dbReference>
<evidence type="ECO:0000313" key="3">
    <source>
        <dbReference type="Proteomes" id="UP000008281"/>
    </source>
</evidence>
<dbReference type="eggNOG" id="KOG1282">
    <property type="taxonomic scope" value="Eukaryota"/>
</dbReference>
<dbReference type="Gene3D" id="3.40.50.11320">
    <property type="match status" value="1"/>
</dbReference>
<dbReference type="EMBL" id="DS268596">
    <property type="protein sequence ID" value="EFO92782.1"/>
    <property type="molecule type" value="Genomic_DNA"/>
</dbReference>
<sequence>MTPFIKKIVKNHVRVLLYYGETDMACNFMMGQQFADQLGLRRTLKKTPWKFDRQMASMGSASLLSAEPDIWRHNGEHHRCITLFNNSYSIIHFKLIYDKGVIYFLMINTLWLSNKEYARMKGG</sequence>
<organism evidence="3">
    <name type="scientific">Caenorhabditis remanei</name>
    <name type="common">Caenorhabditis vulgaris</name>
    <dbReference type="NCBI Taxonomy" id="31234"/>
    <lineage>
        <taxon>Eukaryota</taxon>
        <taxon>Metazoa</taxon>
        <taxon>Ecdysozoa</taxon>
        <taxon>Nematoda</taxon>
        <taxon>Chromadorea</taxon>
        <taxon>Rhabditida</taxon>
        <taxon>Rhabditina</taxon>
        <taxon>Rhabditomorpha</taxon>
        <taxon>Rhabditoidea</taxon>
        <taxon>Rhabditidae</taxon>
        <taxon>Peloderinae</taxon>
        <taxon>Caenorhabditis</taxon>
    </lineage>
</organism>
<keyword evidence="3" id="KW-1185">Reference proteome</keyword>
<dbReference type="OrthoDB" id="735686at2759"/>
<accession>E3NCE8</accession>
<dbReference type="GO" id="GO:0006508">
    <property type="term" value="P:proteolysis"/>
    <property type="evidence" value="ECO:0007669"/>
    <property type="project" value="InterPro"/>
</dbReference>
<protein>
    <recommendedName>
        <fullName evidence="4">Carboxypeptidase</fullName>
    </recommendedName>
</protein>
<dbReference type="STRING" id="31234.E3NCE8"/>